<name>A0ACC5ZZG4_9RHOB</name>
<sequence>MKVATGITGFDEMTAGGLPVGRASLIEGGAGSGKTVFALQTLVNSARDHQLPGIFVAFEEASPQILANCKQFAWAEGDLQRHGVSFVDAQPSVDLVQSGDFDIAGLLAIVEAKARGSGARHIVFDAIDIVLSLMRDSATMRREIYRLHNWLLEHEFTTLITSKLHDGHLGGQALPAFDALQFMADCAIRLDHRVYDGVSQRNLRVRKYRGSGFEQNPTPMVIDRNGIDVAFSRPDRNHRVPVTTERVSSGVAALDSMMGGGYFRGASILVTGSPGTAKTTLCGAFADAACTRDEPTLFVSFDSRPDEIVRNLSSVGIDLGQHLKSGLLRLESMRALEGNAETHLMRIRQSAEAHGARCVVIDPLSALSKAGNRGMAPSVAERLIDSAKAQGQTVLCTSLLADTSDIAEGTPLQISTIADTWIHLSYLVLGGERNRALSIIKSRGTSHSNQVREMHLDANGIRLSEVYSAGGDVLMGTLRWERERADEIAERERRENSERAQERLDAEAREIEAQIEVLQRRLSATQTAHKTQEFNEAERSRRDRTTRRKTAAQRGGSAIEDSDPDGS</sequence>
<dbReference type="Proteomes" id="UP001203036">
    <property type="component" value="Unassembled WGS sequence"/>
</dbReference>
<organism evidence="1 2">
    <name type="scientific">Lutimaribacter degradans</name>
    <dbReference type="NCBI Taxonomy" id="2945989"/>
    <lineage>
        <taxon>Bacteria</taxon>
        <taxon>Pseudomonadati</taxon>
        <taxon>Pseudomonadota</taxon>
        <taxon>Alphaproteobacteria</taxon>
        <taxon>Rhodobacterales</taxon>
        <taxon>Roseobacteraceae</taxon>
        <taxon>Lutimaribacter</taxon>
    </lineage>
</organism>
<keyword evidence="2" id="KW-1185">Reference proteome</keyword>
<proteinExistence type="predicted"/>
<keyword evidence="1" id="KW-0808">Transferase</keyword>
<accession>A0ACC5ZZG4</accession>
<dbReference type="EC" id="2.7.11.1" evidence="1"/>
<reference evidence="1" key="1">
    <citation type="submission" date="2022-06" db="EMBL/GenBank/DDBJ databases">
        <title>Lutimaribacter sp. EGI FJ00013, a novel bacterium isolated from a salt lake sediment enrichment.</title>
        <authorList>
            <person name="Gao L."/>
            <person name="Fang B.-Z."/>
            <person name="Li W.-J."/>
        </authorList>
    </citation>
    <scope>NUCLEOTIDE SEQUENCE</scope>
    <source>
        <strain evidence="1">EGI FJ00013</strain>
    </source>
</reference>
<gene>
    <name evidence="1" type="primary">kaiC</name>
    <name evidence="1" type="ORF">M8744_16430</name>
</gene>
<evidence type="ECO:0000313" key="2">
    <source>
        <dbReference type="Proteomes" id="UP001203036"/>
    </source>
</evidence>
<comment type="caution">
    <text evidence="1">The sequence shown here is derived from an EMBL/GenBank/DDBJ whole genome shotgun (WGS) entry which is preliminary data.</text>
</comment>
<evidence type="ECO:0000313" key="1">
    <source>
        <dbReference type="EMBL" id="MCM2563737.1"/>
    </source>
</evidence>
<dbReference type="EMBL" id="JAMQGO010000016">
    <property type="protein sequence ID" value="MCM2563737.1"/>
    <property type="molecule type" value="Genomic_DNA"/>
</dbReference>
<protein>
    <submittedName>
        <fullName evidence="1">Circadian clock protein KaiC</fullName>
        <ecNumber evidence="1">2.7.11.1</ecNumber>
    </submittedName>
</protein>